<comment type="caution">
    <text evidence="3">The sequence shown here is derived from an EMBL/GenBank/DDBJ whole genome shotgun (WGS) entry which is preliminary data.</text>
</comment>
<dbReference type="AlphaFoldDB" id="A0A9Q0LBB8"/>
<feature type="compositionally biased region" description="Basic and acidic residues" evidence="1">
    <location>
        <begin position="150"/>
        <end position="159"/>
    </location>
</feature>
<dbReference type="PANTHER" id="PTHR46590">
    <property type="entry name" value="PHOSPHATIDYLINOSITOL TRANSFER PROTEIN CSR1-RELATED"/>
    <property type="match status" value="1"/>
</dbReference>
<dbReference type="OrthoDB" id="1434354at2759"/>
<dbReference type="PANTHER" id="PTHR46590:SF1">
    <property type="entry name" value="PHOSPHATIDYLINOSITOL TRANSFER PROTEIN CSR1"/>
    <property type="match status" value="1"/>
</dbReference>
<dbReference type="CDD" id="cd00170">
    <property type="entry name" value="SEC14"/>
    <property type="match status" value="1"/>
</dbReference>
<feature type="compositionally biased region" description="Acidic residues" evidence="1">
    <location>
        <begin position="160"/>
        <end position="175"/>
    </location>
</feature>
<dbReference type="InterPro" id="IPR036865">
    <property type="entry name" value="CRAL-TRIO_dom_sf"/>
</dbReference>
<dbReference type="Proteomes" id="UP001149090">
    <property type="component" value="Unassembled WGS sequence"/>
</dbReference>
<feature type="region of interest" description="Disordered" evidence="1">
    <location>
        <begin position="92"/>
        <end position="175"/>
    </location>
</feature>
<proteinExistence type="predicted"/>
<name>A0A9Q0LBB8_ANAIG</name>
<sequence length="175" mass="20691">MEYPIENVTIIFNVKNMGWSNFDYSGSKEGAFILMNYYVERLGKLFFINMGWIFSTLYKIGKSWIDPETQTKFFFLKSNFLDTLKQYIDEDSIPKSLGGKFPDPKPIPKKKKTKKQLQEEKEKKEKEKKEKEKKEKEEKVNTNQKSKSFSSDKDNKHDSDDDSDDFESMQSDDEK</sequence>
<accession>A0A9Q0LBB8</accession>
<dbReference type="EMBL" id="JAPDFW010000120">
    <property type="protein sequence ID" value="KAJ5068150.1"/>
    <property type="molecule type" value="Genomic_DNA"/>
</dbReference>
<gene>
    <name evidence="3" type="ORF">M0811_12610</name>
</gene>
<dbReference type="PROSITE" id="PS50191">
    <property type="entry name" value="CRAL_TRIO"/>
    <property type="match status" value="1"/>
</dbReference>
<feature type="compositionally biased region" description="Basic and acidic residues" evidence="1">
    <location>
        <begin position="116"/>
        <end position="140"/>
    </location>
</feature>
<organism evidence="3 4">
    <name type="scientific">Anaeramoeba ignava</name>
    <name type="common">Anaerobic marine amoeba</name>
    <dbReference type="NCBI Taxonomy" id="1746090"/>
    <lineage>
        <taxon>Eukaryota</taxon>
        <taxon>Metamonada</taxon>
        <taxon>Anaeramoebidae</taxon>
        <taxon>Anaeramoeba</taxon>
    </lineage>
</organism>
<dbReference type="InterPro" id="IPR001251">
    <property type="entry name" value="CRAL-TRIO_dom"/>
</dbReference>
<evidence type="ECO:0000256" key="1">
    <source>
        <dbReference type="SAM" id="MobiDB-lite"/>
    </source>
</evidence>
<dbReference type="Gene3D" id="3.40.525.10">
    <property type="entry name" value="CRAL-TRIO lipid binding domain"/>
    <property type="match status" value="1"/>
</dbReference>
<feature type="domain" description="CRAL-TRIO" evidence="2">
    <location>
        <begin position="1"/>
        <end position="105"/>
    </location>
</feature>
<dbReference type="Pfam" id="PF00650">
    <property type="entry name" value="CRAL_TRIO"/>
    <property type="match status" value="1"/>
</dbReference>
<keyword evidence="4" id="KW-1185">Reference proteome</keyword>
<dbReference type="InterPro" id="IPR052432">
    <property type="entry name" value="PITP/CRAL-TRIO"/>
</dbReference>
<reference evidence="3" key="1">
    <citation type="submission" date="2022-10" db="EMBL/GenBank/DDBJ databases">
        <title>Novel sulphate-reducing endosymbionts in the free-living metamonad Anaeramoeba.</title>
        <authorList>
            <person name="Jerlstrom-Hultqvist J."/>
            <person name="Cepicka I."/>
            <person name="Gallot-Lavallee L."/>
            <person name="Salas-Leiva D."/>
            <person name="Curtis B.A."/>
            <person name="Zahonova K."/>
            <person name="Pipaliya S."/>
            <person name="Dacks J."/>
            <person name="Roger A.J."/>
        </authorList>
    </citation>
    <scope>NUCLEOTIDE SEQUENCE</scope>
    <source>
        <strain evidence="3">BMAN</strain>
    </source>
</reference>
<evidence type="ECO:0000313" key="3">
    <source>
        <dbReference type="EMBL" id="KAJ5068150.1"/>
    </source>
</evidence>
<evidence type="ECO:0000313" key="4">
    <source>
        <dbReference type="Proteomes" id="UP001149090"/>
    </source>
</evidence>
<dbReference type="SUPFAM" id="SSF52087">
    <property type="entry name" value="CRAL/TRIO domain"/>
    <property type="match status" value="1"/>
</dbReference>
<protein>
    <submittedName>
        <fullName evidence="3">Phosphatidylinositol transfer protein csr1-related</fullName>
    </submittedName>
</protein>
<evidence type="ECO:0000259" key="2">
    <source>
        <dbReference type="PROSITE" id="PS50191"/>
    </source>
</evidence>